<dbReference type="InterPro" id="IPR000835">
    <property type="entry name" value="HTH_MarR-typ"/>
</dbReference>
<dbReference type="eggNOG" id="COG1846">
    <property type="taxonomic scope" value="Bacteria"/>
</dbReference>
<organism evidence="2 3">
    <name type="scientific">Simonsiella muelleri ATCC 29453</name>
    <dbReference type="NCBI Taxonomy" id="641147"/>
    <lineage>
        <taxon>Bacteria</taxon>
        <taxon>Pseudomonadati</taxon>
        <taxon>Pseudomonadota</taxon>
        <taxon>Betaproteobacteria</taxon>
        <taxon>Neisseriales</taxon>
        <taxon>Neisseriaceae</taxon>
        <taxon>Simonsiella</taxon>
    </lineage>
</organism>
<name>V9HBP4_9NEIS</name>
<feature type="domain" description="HTH marR-type" evidence="1">
    <location>
        <begin position="4"/>
        <end position="133"/>
    </location>
</feature>
<proteinExistence type="predicted"/>
<dbReference type="OrthoDB" id="8228089at2"/>
<accession>V9HBP4</accession>
<dbReference type="InterPro" id="IPR036388">
    <property type="entry name" value="WH-like_DNA-bd_sf"/>
</dbReference>
<keyword evidence="3" id="KW-1185">Reference proteome</keyword>
<dbReference type="PANTHER" id="PTHR33164">
    <property type="entry name" value="TRANSCRIPTIONAL REGULATOR, MARR FAMILY"/>
    <property type="match status" value="1"/>
</dbReference>
<dbReference type="AlphaFoldDB" id="V9HBP4"/>
<dbReference type="Proteomes" id="UP000017813">
    <property type="component" value="Unassembled WGS sequence"/>
</dbReference>
<dbReference type="SUPFAM" id="SSF46785">
    <property type="entry name" value="Winged helix' DNA-binding domain"/>
    <property type="match status" value="1"/>
</dbReference>
<dbReference type="PROSITE" id="PS50995">
    <property type="entry name" value="HTH_MARR_2"/>
    <property type="match status" value="1"/>
</dbReference>
<dbReference type="STRING" id="641147.HMPREF9021_01600"/>
<dbReference type="Pfam" id="PF12802">
    <property type="entry name" value="MarR_2"/>
    <property type="match status" value="1"/>
</dbReference>
<dbReference type="InterPro" id="IPR039422">
    <property type="entry name" value="MarR/SlyA-like"/>
</dbReference>
<dbReference type="InterPro" id="IPR036390">
    <property type="entry name" value="WH_DNA-bd_sf"/>
</dbReference>
<reference evidence="2 3" key="2">
    <citation type="submission" date="2011-10" db="EMBL/GenBank/DDBJ databases">
        <title>The Genome Sequence of Simonsiella muelleri ATCC 29453.</title>
        <authorList>
            <consortium name="The Broad Institute Genome Sequencing Platform"/>
            <consortium name="The Broad Institute Genome Sequencing Center for Infectious Disease"/>
            <person name="Earl A."/>
            <person name="Ward D."/>
            <person name="Feldgarden M."/>
            <person name="Gevers D."/>
            <person name="Izard J."/>
            <person name="Baranova O.V."/>
            <person name="Blanton J.M."/>
            <person name="Tanner A.C."/>
            <person name="Dewhirst F."/>
            <person name="Young S.K."/>
            <person name="Zeng Q."/>
            <person name="Gargeya S."/>
            <person name="Fitzgerald M."/>
            <person name="Haas B."/>
            <person name="Abouelleil A."/>
            <person name="Alvarado L."/>
            <person name="Arachchi H.M."/>
            <person name="Berlin A."/>
            <person name="Brown A."/>
            <person name="Chapman S.B."/>
            <person name="Chen Z."/>
            <person name="Dunbar C."/>
            <person name="Freedman E."/>
            <person name="Gearin G."/>
            <person name="Goldberg J."/>
            <person name="Griggs A."/>
            <person name="Gujja S."/>
            <person name="Heiman D."/>
            <person name="Howarth C."/>
            <person name="Larson L."/>
            <person name="Lui A."/>
            <person name="MacDonald P.J.P."/>
            <person name="Montmayeur A."/>
            <person name="Murphy C."/>
            <person name="Neiman D."/>
            <person name="Pearson M."/>
            <person name="Priest M."/>
            <person name="Roberts A."/>
            <person name="Saif S."/>
            <person name="Shea T."/>
            <person name="Shenoy N."/>
            <person name="Sisk P."/>
            <person name="Stolte C."/>
            <person name="Sykes S."/>
            <person name="Wortman J."/>
            <person name="Nusbaum C."/>
            <person name="Birren B."/>
        </authorList>
    </citation>
    <scope>NUCLEOTIDE SEQUENCE [LARGE SCALE GENOMIC DNA]</scope>
    <source>
        <strain evidence="2 3">ATCC 29453</strain>
    </source>
</reference>
<evidence type="ECO:0000313" key="3">
    <source>
        <dbReference type="Proteomes" id="UP000017813"/>
    </source>
</evidence>
<dbReference type="GO" id="GO:0006950">
    <property type="term" value="P:response to stress"/>
    <property type="evidence" value="ECO:0007669"/>
    <property type="project" value="TreeGrafter"/>
</dbReference>
<gene>
    <name evidence="2" type="ORF">HMPREF9021_01600</name>
</gene>
<evidence type="ECO:0000313" key="2">
    <source>
        <dbReference type="EMBL" id="EFG30630.2"/>
    </source>
</evidence>
<dbReference type="SMART" id="SM00347">
    <property type="entry name" value="HTH_MARR"/>
    <property type="match status" value="1"/>
</dbReference>
<protein>
    <recommendedName>
        <fullName evidence="1">HTH marR-type domain-containing protein</fullName>
    </recommendedName>
</protein>
<dbReference type="RefSeq" id="WP_002642318.1">
    <property type="nucleotide sequence ID" value="NZ_CP019448.1"/>
</dbReference>
<dbReference type="HOGENOM" id="CLU_083287_30_3_4"/>
<comment type="caution">
    <text evidence="2">The sequence shown here is derived from an EMBL/GenBank/DDBJ whole genome shotgun (WGS) entry which is preliminary data.</text>
</comment>
<dbReference type="EMBL" id="ADCY02000043">
    <property type="protein sequence ID" value="EFG30630.2"/>
    <property type="molecule type" value="Genomic_DNA"/>
</dbReference>
<dbReference type="PANTHER" id="PTHR33164:SF57">
    <property type="entry name" value="MARR-FAMILY TRANSCRIPTIONAL REGULATOR"/>
    <property type="match status" value="1"/>
</dbReference>
<reference evidence="2 3" key="1">
    <citation type="submission" date="2010-03" db="EMBL/GenBank/DDBJ databases">
        <authorList>
            <consortium name="The Broad Institute Genome Sequencing Platform"/>
            <person name="Ward D."/>
            <person name="Earl A."/>
            <person name="Feldgarden M."/>
            <person name="Gevers D."/>
            <person name="Young S."/>
            <person name="Zeng Q."/>
            <person name="Koehrsen M."/>
            <person name="Alvarado L."/>
            <person name="Berlin A.M."/>
            <person name="Borenstein D."/>
            <person name="Chapman S.B."/>
            <person name="Chen Z."/>
            <person name="Engels R."/>
            <person name="Freedman E."/>
            <person name="Gellesch M."/>
            <person name="Goldberg J."/>
            <person name="Griggs A."/>
            <person name="Gujja S."/>
            <person name="Heilman E.R."/>
            <person name="Heiman D.I."/>
            <person name="Hepburn T.A."/>
            <person name="Howarth C."/>
            <person name="Jen D."/>
            <person name="Larson L."/>
            <person name="Mehta T."/>
            <person name="Park D."/>
            <person name="Pearson M."/>
            <person name="Richards J."/>
            <person name="Roberts A."/>
            <person name="Saif S."/>
            <person name="Shea T.D."/>
            <person name="Shenoy N."/>
            <person name="Sisk P."/>
            <person name="Stolte C."/>
            <person name="Sykes S.N."/>
            <person name="Walk T."/>
            <person name="White J."/>
            <person name="Yandava C."/>
            <person name="Izard J."/>
            <person name="Baranova O.V."/>
            <person name="Blanton J.M."/>
            <person name="Tanner A.C."/>
            <person name="Dewhirst F."/>
            <person name="Haas B."/>
            <person name="Nusbaum C."/>
            <person name="Birren B."/>
        </authorList>
    </citation>
    <scope>NUCLEOTIDE SEQUENCE [LARGE SCALE GENOMIC DNA]</scope>
    <source>
        <strain evidence="2 3">ATCC 29453</strain>
    </source>
</reference>
<dbReference type="Gene3D" id="1.10.10.10">
    <property type="entry name" value="Winged helix-like DNA-binding domain superfamily/Winged helix DNA-binding domain"/>
    <property type="match status" value="1"/>
</dbReference>
<dbReference type="GO" id="GO:0003700">
    <property type="term" value="F:DNA-binding transcription factor activity"/>
    <property type="evidence" value="ECO:0007669"/>
    <property type="project" value="InterPro"/>
</dbReference>
<sequence length="146" mass="16948">MNYMDKLMKAIIKIEHLYVQWAKQQQINNINILYIYLLLTEHDNCSQQEICETFGLAKQTLSPLCQNLQQQNIIEIAPNSSDKREKRWQLTANGRQIAESVLQKMRDWERNAFAQLGADDGIKLVELTTRLVNALRENMSESVAPK</sequence>
<dbReference type="KEGG" id="smur:BWP33_11585"/>
<evidence type="ECO:0000259" key="1">
    <source>
        <dbReference type="PROSITE" id="PS50995"/>
    </source>
</evidence>